<evidence type="ECO:0000256" key="2">
    <source>
        <dbReference type="SAM" id="Phobius"/>
    </source>
</evidence>
<accession>A0A8C5RWL4</accession>
<feature type="transmembrane region" description="Helical" evidence="2">
    <location>
        <begin position="187"/>
        <end position="206"/>
    </location>
</feature>
<dbReference type="InterPro" id="IPR052763">
    <property type="entry name" value="DnaJ_C4"/>
</dbReference>
<dbReference type="InterPro" id="IPR001623">
    <property type="entry name" value="DnaJ_domain"/>
</dbReference>
<dbReference type="CDD" id="cd06257">
    <property type="entry name" value="DnaJ"/>
    <property type="match status" value="1"/>
</dbReference>
<keyword evidence="2" id="KW-1133">Transmembrane helix</keyword>
<feature type="region of interest" description="Disordered" evidence="1">
    <location>
        <begin position="238"/>
        <end position="277"/>
    </location>
</feature>
<organism evidence="4 5">
    <name type="scientific">Laticauda laticaudata</name>
    <name type="common">Blue-ringed sea krait</name>
    <name type="synonym">Blue-lipped sea krait</name>
    <dbReference type="NCBI Taxonomy" id="8630"/>
    <lineage>
        <taxon>Eukaryota</taxon>
        <taxon>Metazoa</taxon>
        <taxon>Chordata</taxon>
        <taxon>Craniata</taxon>
        <taxon>Vertebrata</taxon>
        <taxon>Euteleostomi</taxon>
        <taxon>Lepidosauria</taxon>
        <taxon>Squamata</taxon>
        <taxon>Bifurcata</taxon>
        <taxon>Unidentata</taxon>
        <taxon>Episquamata</taxon>
        <taxon>Toxicofera</taxon>
        <taxon>Serpentes</taxon>
        <taxon>Colubroidea</taxon>
        <taxon>Elapidae</taxon>
        <taxon>Laticaudinae</taxon>
        <taxon>Laticauda</taxon>
    </lineage>
</organism>
<feature type="compositionally biased region" description="Basic residues" evidence="1">
    <location>
        <begin position="123"/>
        <end position="133"/>
    </location>
</feature>
<dbReference type="Gene3D" id="1.10.287.110">
    <property type="entry name" value="DnaJ domain"/>
    <property type="match status" value="1"/>
</dbReference>
<name>A0A8C5RWL4_LATLA</name>
<evidence type="ECO:0000313" key="4">
    <source>
        <dbReference type="Ensembl" id="ENSLLTP00000008647.1"/>
    </source>
</evidence>
<dbReference type="PANTHER" id="PTHR44825:SF1">
    <property type="entry name" value="DNAJ HOMOLOG SUBFAMILY C MEMBER 4"/>
    <property type="match status" value="1"/>
</dbReference>
<evidence type="ECO:0000313" key="5">
    <source>
        <dbReference type="Proteomes" id="UP000694406"/>
    </source>
</evidence>
<keyword evidence="2" id="KW-0812">Transmembrane</keyword>
<dbReference type="AlphaFoldDB" id="A0A8C5RWL4"/>
<dbReference type="Proteomes" id="UP000694406">
    <property type="component" value="Unplaced"/>
</dbReference>
<feature type="compositionally biased region" description="Basic and acidic residues" evidence="1">
    <location>
        <begin position="112"/>
        <end position="122"/>
    </location>
</feature>
<dbReference type="InterPro" id="IPR036869">
    <property type="entry name" value="J_dom_sf"/>
</dbReference>
<dbReference type="Ensembl" id="ENSLLTT00000008972.1">
    <property type="protein sequence ID" value="ENSLLTP00000008647.1"/>
    <property type="gene ID" value="ENSLLTG00000006597.1"/>
</dbReference>
<dbReference type="PANTHER" id="PTHR44825">
    <property type="match status" value="1"/>
</dbReference>
<dbReference type="PRINTS" id="PR00625">
    <property type="entry name" value="JDOMAIN"/>
</dbReference>
<proteinExistence type="predicted"/>
<dbReference type="Pfam" id="PF00226">
    <property type="entry name" value="DnaJ"/>
    <property type="match status" value="1"/>
</dbReference>
<dbReference type="GeneTree" id="ENSGT00510000048574"/>
<reference evidence="4" key="2">
    <citation type="submission" date="2025-09" db="UniProtKB">
        <authorList>
            <consortium name="Ensembl"/>
        </authorList>
    </citation>
    <scope>IDENTIFICATION</scope>
</reference>
<feature type="domain" description="J" evidence="3">
    <location>
        <begin position="38"/>
        <end position="103"/>
    </location>
</feature>
<sequence length="313" mass="36560">MALANLYFLCRCCQLCQNSRHLPFTSTIYSWSSARNVSHYEVLGIKQDATSKEIKQAFFRKSKQLHPDSNPTNPELHGQFVKLNEAYNILSKEKSRRDYDAQQTIQKTHRGSARDPFSDLHIHHQPRNQKAHRRSAEDPFNSKGFQATGANSGSYRDNAYWQEFHQMPPEWYSDQELKRRHQRNLRIVMYCLLIMSGSLLVHFISYRQVAKLHTSFMDERDRMINQALVKAKEQARARYEERLRQKQPPIPEEDPTSSKVKPPSDILDSIKEPVPPVSTANFKAKEDVEENPLQMFLLRSKRKSAIWVGFKIT</sequence>
<evidence type="ECO:0000259" key="3">
    <source>
        <dbReference type="PROSITE" id="PS50076"/>
    </source>
</evidence>
<dbReference type="PROSITE" id="PS50076">
    <property type="entry name" value="DNAJ_2"/>
    <property type="match status" value="1"/>
</dbReference>
<feature type="region of interest" description="Disordered" evidence="1">
    <location>
        <begin position="94"/>
        <end position="150"/>
    </location>
</feature>
<protein>
    <submittedName>
        <fullName evidence="4">DnaJ heat shock protein family (Hsp40) member C4</fullName>
    </submittedName>
</protein>
<evidence type="ECO:0000256" key="1">
    <source>
        <dbReference type="SAM" id="MobiDB-lite"/>
    </source>
</evidence>
<keyword evidence="2" id="KW-0472">Membrane</keyword>
<gene>
    <name evidence="4" type="primary">DNAJC4</name>
</gene>
<keyword evidence="5" id="KW-1185">Reference proteome</keyword>
<dbReference type="SMART" id="SM00271">
    <property type="entry name" value="DnaJ"/>
    <property type="match status" value="1"/>
</dbReference>
<reference evidence="4" key="1">
    <citation type="submission" date="2025-08" db="UniProtKB">
        <authorList>
            <consortium name="Ensembl"/>
        </authorList>
    </citation>
    <scope>IDENTIFICATION</scope>
</reference>
<dbReference type="SUPFAM" id="SSF46565">
    <property type="entry name" value="Chaperone J-domain"/>
    <property type="match status" value="1"/>
</dbReference>